<dbReference type="GO" id="GO:0004806">
    <property type="term" value="F:triacylglycerol lipase activity"/>
    <property type="evidence" value="ECO:0007669"/>
    <property type="project" value="InterPro"/>
</dbReference>
<proteinExistence type="inferred from homology"/>
<dbReference type="InterPro" id="IPR016272">
    <property type="entry name" value="Lipase_LIPH"/>
</dbReference>
<comment type="similarity">
    <text evidence="2 7">Belongs to the AB hydrolase superfamily. Lipase family.</text>
</comment>
<evidence type="ECO:0000256" key="3">
    <source>
        <dbReference type="ARBA" id="ARBA00022525"/>
    </source>
</evidence>
<feature type="binding site" evidence="6">
    <location>
        <position position="246"/>
    </location>
    <ligand>
        <name>Ca(2+)</name>
        <dbReference type="ChEBI" id="CHEBI:29108"/>
    </ligand>
</feature>
<keyword evidence="6" id="KW-0106">Calcium</keyword>
<dbReference type="Pfam" id="PF00151">
    <property type="entry name" value="Lipase"/>
    <property type="match status" value="1"/>
</dbReference>
<evidence type="ECO:0000313" key="9">
    <source>
        <dbReference type="EMBL" id="GFU24891.1"/>
    </source>
</evidence>
<feature type="binding site" evidence="6">
    <location>
        <position position="244"/>
    </location>
    <ligand>
        <name>Ca(2+)</name>
        <dbReference type="ChEBI" id="CHEBI:29108"/>
    </ligand>
</feature>
<dbReference type="CDD" id="cd00707">
    <property type="entry name" value="Pancreat_lipase_like"/>
    <property type="match status" value="1"/>
</dbReference>
<organism evidence="9 10">
    <name type="scientific">Nephila pilipes</name>
    <name type="common">Giant wood spider</name>
    <name type="synonym">Nephila maculata</name>
    <dbReference type="NCBI Taxonomy" id="299642"/>
    <lineage>
        <taxon>Eukaryota</taxon>
        <taxon>Metazoa</taxon>
        <taxon>Ecdysozoa</taxon>
        <taxon>Arthropoda</taxon>
        <taxon>Chelicerata</taxon>
        <taxon>Arachnida</taxon>
        <taxon>Araneae</taxon>
        <taxon>Araneomorphae</taxon>
        <taxon>Entelegynae</taxon>
        <taxon>Araneoidea</taxon>
        <taxon>Nephilidae</taxon>
        <taxon>Nephila</taxon>
    </lineage>
</organism>
<keyword evidence="3" id="KW-0964">Secreted</keyword>
<sequence>MVIFQIKELYFSTLLTFILYQCFDCLVLRFVQNGKKSIFNYTGRGITISLDGRDKCMPNIGCFSAGAPFFHPVYRPVSLLPQDRDELATAFLLYTRKNTHFFQFLRAGDVKGVLESNFLLETETKIIIPGWFDNLKVSTWMQDMKDALLNYHDCNVIIVDWSKSNGIPFALAVANTRVVGAELALLINFLEDTFGVSPESCHIIGHSLGTEIAGYAGERINKLGRITALDPAGPYFRNVSTVVRLDPSDALFVDAIHGHSSDIDADKPSRLEQTGHVDFYPNGGERQPGCPTPFVNTFIKKGVLDAARNMVVCDHYKVIDYFMATIPNHYGCKPVGVACDSWENFVAGKCSDCAVDGSQCAIMGFQADKKMELIKRHPPRKFYLYTGVNPPFCVQLYHVSVKLRDNGWVQDTIGDMEVILKGRYGSKSVNINKRNVAISSGMVYRSVVHTPEDIDVTSIAFRWRCATFKVTDSIHISVDAEPAQCRLSLHSVIVTTYTTSLTNPGKQVVICGPISPMPENSYVNLKPDLSCTSDLY</sequence>
<evidence type="ECO:0000256" key="4">
    <source>
        <dbReference type="ARBA" id="ARBA00023157"/>
    </source>
</evidence>
<evidence type="ECO:0000259" key="8">
    <source>
        <dbReference type="Pfam" id="PF00151"/>
    </source>
</evidence>
<protein>
    <submittedName>
        <fullName evidence="9">Pancreatic triacylglycerol lipase</fullName>
    </submittedName>
</protein>
<dbReference type="EMBL" id="BMAW01128305">
    <property type="protein sequence ID" value="GFU24891.1"/>
    <property type="molecule type" value="Genomic_DNA"/>
</dbReference>
<evidence type="ECO:0000313" key="10">
    <source>
        <dbReference type="Proteomes" id="UP000887013"/>
    </source>
</evidence>
<evidence type="ECO:0000256" key="6">
    <source>
        <dbReference type="PIRSR" id="PIRSR000865-2"/>
    </source>
</evidence>
<dbReference type="OrthoDB" id="199913at2759"/>
<feature type="domain" description="Lipase" evidence="8">
    <location>
        <begin position="56"/>
        <end position="392"/>
    </location>
</feature>
<dbReference type="InterPro" id="IPR013818">
    <property type="entry name" value="Lipase"/>
</dbReference>
<dbReference type="GO" id="GO:0016042">
    <property type="term" value="P:lipid catabolic process"/>
    <property type="evidence" value="ECO:0007669"/>
    <property type="project" value="TreeGrafter"/>
</dbReference>
<evidence type="ECO:0000256" key="7">
    <source>
        <dbReference type="RuleBase" id="RU004262"/>
    </source>
</evidence>
<keyword evidence="6" id="KW-0479">Metal-binding</keyword>
<evidence type="ECO:0000256" key="5">
    <source>
        <dbReference type="PIRSR" id="PIRSR000865-1"/>
    </source>
</evidence>
<keyword evidence="10" id="KW-1185">Reference proteome</keyword>
<evidence type="ECO:0000256" key="2">
    <source>
        <dbReference type="ARBA" id="ARBA00010701"/>
    </source>
</evidence>
<feature type="active site" description="Charge relay system" evidence="5">
    <location>
        <position position="315"/>
    </location>
</feature>
<dbReference type="PANTHER" id="PTHR11610:SF185">
    <property type="entry name" value="LD47264P"/>
    <property type="match status" value="1"/>
</dbReference>
<feature type="active site" description="Charge relay system" evidence="5">
    <location>
        <position position="230"/>
    </location>
</feature>
<name>A0A8X6QH04_NEPPI</name>
<comment type="caution">
    <text evidence="9">The sequence shown here is derived from an EMBL/GenBank/DDBJ whole genome shotgun (WGS) entry which is preliminary data.</text>
</comment>
<dbReference type="InterPro" id="IPR029058">
    <property type="entry name" value="AB_hydrolase_fold"/>
</dbReference>
<evidence type="ECO:0000256" key="1">
    <source>
        <dbReference type="ARBA" id="ARBA00004613"/>
    </source>
</evidence>
<accession>A0A8X6QH04</accession>
<dbReference type="InterPro" id="IPR000734">
    <property type="entry name" value="TAG_lipase"/>
</dbReference>
<dbReference type="Gene3D" id="3.40.50.1820">
    <property type="entry name" value="alpha/beta hydrolase"/>
    <property type="match status" value="1"/>
</dbReference>
<dbReference type="AlphaFoldDB" id="A0A8X6QH04"/>
<keyword evidence="4" id="KW-1015">Disulfide bond</keyword>
<dbReference type="PIRSF" id="PIRSF000865">
    <property type="entry name" value="Lipoprotein_lipase_LIPH"/>
    <property type="match status" value="1"/>
</dbReference>
<dbReference type="InterPro" id="IPR002331">
    <property type="entry name" value="Lipase_panc"/>
</dbReference>
<reference evidence="9" key="1">
    <citation type="submission" date="2020-08" db="EMBL/GenBank/DDBJ databases">
        <title>Multicomponent nature underlies the extraordinary mechanical properties of spider dragline silk.</title>
        <authorList>
            <person name="Kono N."/>
            <person name="Nakamura H."/>
            <person name="Mori M."/>
            <person name="Yoshida Y."/>
            <person name="Ohtoshi R."/>
            <person name="Malay A.D."/>
            <person name="Moran D.A.P."/>
            <person name="Tomita M."/>
            <person name="Numata K."/>
            <person name="Arakawa K."/>
        </authorList>
    </citation>
    <scope>NUCLEOTIDE SEQUENCE</scope>
</reference>
<feature type="binding site" evidence="6">
    <location>
        <position position="249"/>
    </location>
    <ligand>
        <name>Ca(2+)</name>
        <dbReference type="ChEBI" id="CHEBI:29108"/>
    </ligand>
</feature>
<dbReference type="PANTHER" id="PTHR11610">
    <property type="entry name" value="LIPASE"/>
    <property type="match status" value="1"/>
</dbReference>
<feature type="active site" description="Nucleophile" evidence="5">
    <location>
        <position position="207"/>
    </location>
</feature>
<gene>
    <name evidence="9" type="primary">Pnlip</name>
    <name evidence="9" type="ORF">NPIL_29591</name>
</gene>
<comment type="subcellular location">
    <subcellularLocation>
        <location evidence="1">Secreted</location>
    </subcellularLocation>
</comment>
<dbReference type="PRINTS" id="PR00823">
    <property type="entry name" value="PANCLIPASE"/>
</dbReference>
<dbReference type="PRINTS" id="PR00821">
    <property type="entry name" value="TAGLIPASE"/>
</dbReference>
<dbReference type="GO" id="GO:0005615">
    <property type="term" value="C:extracellular space"/>
    <property type="evidence" value="ECO:0007669"/>
    <property type="project" value="TreeGrafter"/>
</dbReference>
<dbReference type="GO" id="GO:0046872">
    <property type="term" value="F:metal ion binding"/>
    <property type="evidence" value="ECO:0007669"/>
    <property type="project" value="UniProtKB-KW"/>
</dbReference>
<dbReference type="Proteomes" id="UP000887013">
    <property type="component" value="Unassembled WGS sequence"/>
</dbReference>
<dbReference type="InterPro" id="IPR033906">
    <property type="entry name" value="Lipase_N"/>
</dbReference>
<dbReference type="SUPFAM" id="SSF53474">
    <property type="entry name" value="alpha/beta-Hydrolases"/>
    <property type="match status" value="1"/>
</dbReference>